<protein>
    <submittedName>
        <fullName evidence="2">PAS sensor protein</fullName>
    </submittedName>
</protein>
<dbReference type="HOGENOM" id="CLU_115296_1_0_11"/>
<dbReference type="InterPro" id="IPR035965">
    <property type="entry name" value="PAS-like_dom_sf"/>
</dbReference>
<evidence type="ECO:0000259" key="1">
    <source>
        <dbReference type="PROSITE" id="PS50112"/>
    </source>
</evidence>
<evidence type="ECO:0000313" key="3">
    <source>
        <dbReference type="Proteomes" id="UP000002484"/>
    </source>
</evidence>
<gene>
    <name evidence="2" type="ordered locus">FraEuI1c_4000</name>
</gene>
<dbReference type="CDD" id="cd00130">
    <property type="entry name" value="PAS"/>
    <property type="match status" value="1"/>
</dbReference>
<dbReference type="NCBIfam" id="TIGR00229">
    <property type="entry name" value="sensory_box"/>
    <property type="match status" value="1"/>
</dbReference>
<feature type="domain" description="PAS" evidence="1">
    <location>
        <begin position="55"/>
        <end position="112"/>
    </location>
</feature>
<dbReference type="InParanoid" id="E3J6T0"/>
<proteinExistence type="predicted"/>
<name>E3J6T0_PSEI1</name>
<dbReference type="SUPFAM" id="SSF55785">
    <property type="entry name" value="PYP-like sensor domain (PAS domain)"/>
    <property type="match status" value="1"/>
</dbReference>
<evidence type="ECO:0000313" key="2">
    <source>
        <dbReference type="EMBL" id="ADP82004.1"/>
    </source>
</evidence>
<dbReference type="OrthoDB" id="9794448at2"/>
<dbReference type="InterPro" id="IPR013978">
    <property type="entry name" value="MEKHLA"/>
</dbReference>
<dbReference type="KEGG" id="fri:FraEuI1c_4000"/>
<dbReference type="Gene3D" id="3.30.450.20">
    <property type="entry name" value="PAS domain"/>
    <property type="match status" value="1"/>
</dbReference>
<organism evidence="2 3">
    <name type="scientific">Pseudofrankia inefficax (strain DSM 45817 / CECT 9037 / DDB 130130 / EuI1c)</name>
    <name type="common">Frankia inefficax</name>
    <dbReference type="NCBI Taxonomy" id="298654"/>
    <lineage>
        <taxon>Bacteria</taxon>
        <taxon>Bacillati</taxon>
        <taxon>Actinomycetota</taxon>
        <taxon>Actinomycetes</taxon>
        <taxon>Frankiales</taxon>
        <taxon>Frankiaceae</taxon>
        <taxon>Pseudofrankia</taxon>
    </lineage>
</organism>
<dbReference type="PROSITE" id="PS50112">
    <property type="entry name" value="PAS"/>
    <property type="match status" value="1"/>
</dbReference>
<accession>E3J6T0</accession>
<dbReference type="RefSeq" id="WP_013425122.1">
    <property type="nucleotide sequence ID" value="NC_014666.1"/>
</dbReference>
<dbReference type="Proteomes" id="UP000002484">
    <property type="component" value="Chromosome"/>
</dbReference>
<dbReference type="Pfam" id="PF08670">
    <property type="entry name" value="MEKHLA"/>
    <property type="match status" value="1"/>
</dbReference>
<dbReference type="eggNOG" id="ENOG5032SCF">
    <property type="taxonomic scope" value="Bacteria"/>
</dbReference>
<dbReference type="InterPro" id="IPR000014">
    <property type="entry name" value="PAS"/>
</dbReference>
<sequence length="159" mass="17582">MSATPSRSPVSGPYDDAFATLLAESYQRVVGTAPPFSENRLATARWLYADAPFGVLAHDGAADPRFVYANATALRIFGYSWDEMVGMPSRLSAPPADRGERETLMKGVLRGGYTNDYRGRRVTRSGRHFWIEDATVWNIVDHEGTLRGQAALIRAWTDA</sequence>
<dbReference type="AlphaFoldDB" id="E3J6T0"/>
<dbReference type="EMBL" id="CP002299">
    <property type="protein sequence ID" value="ADP82004.1"/>
    <property type="molecule type" value="Genomic_DNA"/>
</dbReference>
<dbReference type="SMART" id="SM00091">
    <property type="entry name" value="PAS"/>
    <property type="match status" value="1"/>
</dbReference>
<reference evidence="2 3" key="1">
    <citation type="submission" date="2010-10" db="EMBL/GenBank/DDBJ databases">
        <title>Complete sequence of Frankia sp. EuI1c.</title>
        <authorList>
            <consortium name="US DOE Joint Genome Institute"/>
            <person name="Lucas S."/>
            <person name="Copeland A."/>
            <person name="Lapidus A."/>
            <person name="Cheng J.-F."/>
            <person name="Bruce D."/>
            <person name="Goodwin L."/>
            <person name="Pitluck S."/>
            <person name="Chertkov O."/>
            <person name="Detter J.C."/>
            <person name="Han C."/>
            <person name="Tapia R."/>
            <person name="Land M."/>
            <person name="Hauser L."/>
            <person name="Jeffries C."/>
            <person name="Kyrpides N."/>
            <person name="Ivanova N."/>
            <person name="Mikhailova N."/>
            <person name="Beauchemin N."/>
            <person name="Sen A."/>
            <person name="Sur S.A."/>
            <person name="Gtari M."/>
            <person name="Wall L."/>
            <person name="Tisa L."/>
            <person name="Woyke T."/>
        </authorList>
    </citation>
    <scope>NUCLEOTIDE SEQUENCE [LARGE SCALE GENOMIC DNA]</scope>
    <source>
        <strain evidence="3">DSM 45817 / CECT 9037 / EuI1c</strain>
    </source>
</reference>
<keyword evidence="3" id="KW-1185">Reference proteome</keyword>